<dbReference type="GO" id="GO:0005886">
    <property type="term" value="C:plasma membrane"/>
    <property type="evidence" value="ECO:0007669"/>
    <property type="project" value="TreeGrafter"/>
</dbReference>
<organism evidence="7 8">
    <name type="scientific">Vitreoscilla filiformis</name>
    <dbReference type="NCBI Taxonomy" id="63"/>
    <lineage>
        <taxon>Bacteria</taxon>
        <taxon>Pseudomonadati</taxon>
        <taxon>Pseudomonadota</taxon>
        <taxon>Betaproteobacteria</taxon>
        <taxon>Neisseriales</taxon>
        <taxon>Neisseriaceae</taxon>
        <taxon>Vitreoscilla</taxon>
    </lineage>
</organism>
<dbReference type="Pfam" id="PF25876">
    <property type="entry name" value="HH_MFP_RND"/>
    <property type="match status" value="1"/>
</dbReference>
<dbReference type="InterPro" id="IPR058627">
    <property type="entry name" value="MdtA-like_C"/>
</dbReference>
<dbReference type="SUPFAM" id="SSF111369">
    <property type="entry name" value="HlyD-like secretion proteins"/>
    <property type="match status" value="1"/>
</dbReference>
<evidence type="ECO:0000313" key="8">
    <source>
        <dbReference type="Proteomes" id="UP000199729"/>
    </source>
</evidence>
<evidence type="ECO:0000259" key="6">
    <source>
        <dbReference type="Pfam" id="PF25967"/>
    </source>
</evidence>
<reference evidence="7 8" key="1">
    <citation type="submission" date="2017-07" db="EMBL/GenBank/DDBJ databases">
        <title>Complete Genome Sequence of the cosmetic ferment Vitreoscilla filiformis (ATCC15551).</title>
        <authorList>
            <person name="Contreras S."/>
            <person name="Sagory-Zalkind P."/>
            <person name="Blanquart H."/>
            <person name="Iltis A."/>
            <person name="Morand S.C."/>
        </authorList>
    </citation>
    <scope>NUCLEOTIDE SEQUENCE [LARGE SCALE GENOMIC DNA]</scope>
    <source>
        <strain evidence="7 8">ATCC 15551</strain>
        <plasmid evidence="8">Plasmid pvf1</plasmid>
    </source>
</reference>
<evidence type="ECO:0000259" key="3">
    <source>
        <dbReference type="Pfam" id="PF25876"/>
    </source>
</evidence>
<accession>A0A221KJY6</accession>
<evidence type="ECO:0000256" key="2">
    <source>
        <dbReference type="ARBA" id="ARBA00009477"/>
    </source>
</evidence>
<comment type="subcellular location">
    <subcellularLocation>
        <location evidence="1">Cell envelope</location>
    </subcellularLocation>
</comment>
<geneLocation type="plasmid" evidence="8">
    <name>pvf1</name>
</geneLocation>
<feature type="domain" description="Multidrug resistance protein MdtA-like C-terminal permuted SH3" evidence="6">
    <location>
        <begin position="306"/>
        <end position="367"/>
    </location>
</feature>
<dbReference type="Gene3D" id="2.40.420.20">
    <property type="match status" value="1"/>
</dbReference>
<dbReference type="InterPro" id="IPR006143">
    <property type="entry name" value="RND_pump_MFP"/>
</dbReference>
<dbReference type="Pfam" id="PF25944">
    <property type="entry name" value="Beta-barrel_RND"/>
    <property type="match status" value="1"/>
</dbReference>
<dbReference type="Pfam" id="PF25917">
    <property type="entry name" value="BSH_RND"/>
    <property type="match status" value="1"/>
</dbReference>
<dbReference type="Gene3D" id="2.40.30.170">
    <property type="match status" value="1"/>
</dbReference>
<dbReference type="InterPro" id="IPR058626">
    <property type="entry name" value="MdtA-like_b-barrel"/>
</dbReference>
<gene>
    <name evidence="7" type="ORF">VITFI_CDS3452</name>
</gene>
<dbReference type="EMBL" id="CP022424">
    <property type="protein sequence ID" value="ASM79229.1"/>
    <property type="molecule type" value="Genomic_DNA"/>
</dbReference>
<dbReference type="GO" id="GO:0046677">
    <property type="term" value="P:response to antibiotic"/>
    <property type="evidence" value="ECO:0007669"/>
    <property type="project" value="TreeGrafter"/>
</dbReference>
<dbReference type="PANTHER" id="PTHR30158:SF3">
    <property type="entry name" value="MULTIDRUG EFFLUX PUMP SUBUNIT ACRA-RELATED"/>
    <property type="match status" value="1"/>
</dbReference>
<evidence type="ECO:0000259" key="5">
    <source>
        <dbReference type="Pfam" id="PF25944"/>
    </source>
</evidence>
<dbReference type="InterPro" id="IPR058625">
    <property type="entry name" value="MdtA-like_BSH"/>
</dbReference>
<dbReference type="Proteomes" id="UP000199729">
    <property type="component" value="Plasmid pVF1"/>
</dbReference>
<dbReference type="InterPro" id="IPR058624">
    <property type="entry name" value="MdtA-like_HH"/>
</dbReference>
<evidence type="ECO:0000256" key="1">
    <source>
        <dbReference type="ARBA" id="ARBA00004196"/>
    </source>
</evidence>
<dbReference type="PANTHER" id="PTHR30158">
    <property type="entry name" value="ACRA/E-RELATED COMPONENT OF DRUG EFFLUX TRANSPORTER"/>
    <property type="match status" value="1"/>
</dbReference>
<proteinExistence type="inferred from homology"/>
<dbReference type="AlphaFoldDB" id="A0A221KJY6"/>
<dbReference type="GO" id="GO:0030313">
    <property type="term" value="C:cell envelope"/>
    <property type="evidence" value="ECO:0007669"/>
    <property type="project" value="UniProtKB-SubCell"/>
</dbReference>
<feature type="domain" description="Multidrug resistance protein MdtA-like alpha-helical hairpin" evidence="3">
    <location>
        <begin position="106"/>
        <end position="172"/>
    </location>
</feature>
<dbReference type="FunFam" id="2.40.420.20:FF:000001">
    <property type="entry name" value="Efflux RND transporter periplasmic adaptor subunit"/>
    <property type="match status" value="1"/>
</dbReference>
<name>A0A221KJY6_VITFI</name>
<feature type="domain" description="Multidrug resistance protein MdtA-like barrel-sandwich hybrid" evidence="4">
    <location>
        <begin position="65"/>
        <end position="206"/>
    </location>
</feature>
<feature type="domain" description="Multidrug resistance protein MdtA-like beta-barrel" evidence="5">
    <location>
        <begin position="211"/>
        <end position="301"/>
    </location>
</feature>
<sequence length="397" mass="40643">MLVLSTLVGCQPNAGTGASASASAPAASGAGRGAGGPVAVGVVTLAPQRVSVSTELPGRVNAPLVAEVRPQVRGLIQAKLFTEGTRVKAGQVLYQIEPDSYRIARASAQAAVAKAQATLDAARLTAQRRADLFKVQAVSQQDVQDAQAAQQQAEADWAIARANLDAAQLNLSRTQVTAPIGGQVDVSSVTPGALVTADQTTALTTVRQLDPIQVDVSQSSAELLRLKRDWASGKFQRIGTDSAQIKLILEDGSAYPRPGKLSFAGVSVNASTGAVTLRAQFPNPDGLLMPGMYVRAVLETGSAESALVVPQAALQRDARGNASVWVVGDDGKVQRRAVTVGRTLGGGWLVSEGVQAGERVVVEGLQKIKPGDSVQAHPVAASASGAASAVASAASAR</sequence>
<keyword evidence="7" id="KW-0614">Plasmid</keyword>
<dbReference type="NCBIfam" id="TIGR01730">
    <property type="entry name" value="RND_mfp"/>
    <property type="match status" value="1"/>
</dbReference>
<dbReference type="GO" id="GO:0022857">
    <property type="term" value="F:transmembrane transporter activity"/>
    <property type="evidence" value="ECO:0007669"/>
    <property type="project" value="InterPro"/>
</dbReference>
<keyword evidence="8" id="KW-1185">Reference proteome</keyword>
<dbReference type="Pfam" id="PF25967">
    <property type="entry name" value="RND-MFP_C"/>
    <property type="match status" value="1"/>
</dbReference>
<dbReference type="KEGG" id="vff:VITFI_CDS3452"/>
<evidence type="ECO:0000259" key="4">
    <source>
        <dbReference type="Pfam" id="PF25917"/>
    </source>
</evidence>
<evidence type="ECO:0000313" key="7">
    <source>
        <dbReference type="EMBL" id="ASM79229.1"/>
    </source>
</evidence>
<protein>
    <submittedName>
        <fullName evidence="7">MexX family efflux pump subunit</fullName>
    </submittedName>
</protein>
<comment type="similarity">
    <text evidence="2">Belongs to the membrane fusion protein (MFP) (TC 8.A.1) family.</text>
</comment>
<dbReference type="Gene3D" id="1.10.287.470">
    <property type="entry name" value="Helix hairpin bin"/>
    <property type="match status" value="1"/>
</dbReference>
<dbReference type="Gene3D" id="2.40.50.100">
    <property type="match status" value="1"/>
</dbReference>